<dbReference type="Proteomes" id="UP000033035">
    <property type="component" value="Unassembled WGS sequence"/>
</dbReference>
<evidence type="ECO:0000313" key="9">
    <source>
        <dbReference type="Proteomes" id="UP000033035"/>
    </source>
</evidence>
<evidence type="ECO:0000256" key="2">
    <source>
        <dbReference type="ARBA" id="ARBA00007248"/>
    </source>
</evidence>
<keyword evidence="3" id="KW-0732">Signal</keyword>
<keyword evidence="5" id="KW-0564">Palmitate</keyword>
<dbReference type="PROSITE" id="PS51257">
    <property type="entry name" value="PROKAR_LIPOPROTEIN"/>
    <property type="match status" value="1"/>
</dbReference>
<keyword evidence="9" id="KW-1185">Reference proteome</keyword>
<dbReference type="Gene3D" id="2.60.40.2100">
    <property type="match status" value="1"/>
</dbReference>
<evidence type="ECO:0000256" key="4">
    <source>
        <dbReference type="ARBA" id="ARBA00023136"/>
    </source>
</evidence>
<evidence type="ECO:0000256" key="5">
    <source>
        <dbReference type="ARBA" id="ARBA00023139"/>
    </source>
</evidence>
<keyword evidence="7" id="KW-0449">Lipoprotein</keyword>
<dbReference type="GO" id="GO:0009279">
    <property type="term" value="C:cell outer membrane"/>
    <property type="evidence" value="ECO:0007669"/>
    <property type="project" value="UniProtKB-SubCell"/>
</dbReference>
<dbReference type="EMBL" id="AQHW01000013">
    <property type="protein sequence ID" value="KKB57258.1"/>
    <property type="molecule type" value="Genomic_DNA"/>
</dbReference>
<dbReference type="InterPro" id="IPR014941">
    <property type="entry name" value="FimB/Mfa2/Mfa3"/>
</dbReference>
<evidence type="ECO:0008006" key="10">
    <source>
        <dbReference type="Google" id="ProtNLM"/>
    </source>
</evidence>
<dbReference type="AlphaFoldDB" id="A0A0F5JHN9"/>
<dbReference type="Pfam" id="PF08842">
    <property type="entry name" value="Mfa2"/>
    <property type="match status" value="1"/>
</dbReference>
<keyword evidence="6" id="KW-0998">Cell outer membrane</keyword>
<dbReference type="PATRIC" id="fig|1203610.3.peg.2029"/>
<evidence type="ECO:0000256" key="3">
    <source>
        <dbReference type="ARBA" id="ARBA00022729"/>
    </source>
</evidence>
<proteinExistence type="inferred from homology"/>
<gene>
    <name evidence="8" type="ORF">HMPREF1536_01979</name>
</gene>
<sequence>MGRIVYFLHAIGILFLLSSCIKEDMDDCVITHTVKVYVKDKNYSNIESVFQLVKKDENLPYRAFISTVHYQLRDIKTGQIVEEKSDNALSDSDQFYTIQFNNLPQGDYNLTVWGNIQSDMATGILHNNGNELTDTYVANKNITFTSEPFSDLLMLERAKGDLLLLCSNFPSEITQVEEKVTSLYDTVDPYLKYTGNTTVHKTGPVKPLIETVLAPSVAGGSSKLHLRFFSGTSGNASKELVVPEIPLIMNRNQVTAVEVNYNKITDVLEIWTYVDGEWTMIHHLDILNTK</sequence>
<evidence type="ECO:0000256" key="1">
    <source>
        <dbReference type="ARBA" id="ARBA00004442"/>
    </source>
</evidence>
<evidence type="ECO:0000256" key="6">
    <source>
        <dbReference type="ARBA" id="ARBA00023237"/>
    </source>
</evidence>
<evidence type="ECO:0000256" key="7">
    <source>
        <dbReference type="ARBA" id="ARBA00023288"/>
    </source>
</evidence>
<dbReference type="STRING" id="1203610.HMPREF1536_01979"/>
<organism evidence="8 9">
    <name type="scientific">Parabacteroides gordonii MS-1 = DSM 23371</name>
    <dbReference type="NCBI Taxonomy" id="1203610"/>
    <lineage>
        <taxon>Bacteria</taxon>
        <taxon>Pseudomonadati</taxon>
        <taxon>Bacteroidota</taxon>
        <taxon>Bacteroidia</taxon>
        <taxon>Bacteroidales</taxon>
        <taxon>Tannerellaceae</taxon>
        <taxon>Parabacteroides</taxon>
    </lineage>
</organism>
<comment type="subcellular location">
    <subcellularLocation>
        <location evidence="1">Cell outer membrane</location>
    </subcellularLocation>
</comment>
<reference evidence="8 9" key="1">
    <citation type="submission" date="2013-04" db="EMBL/GenBank/DDBJ databases">
        <title>The Genome Sequence of Parabacteroides gordonii DSM 23371.</title>
        <authorList>
            <consortium name="The Broad Institute Genomics Platform"/>
            <person name="Earl A."/>
            <person name="Ward D."/>
            <person name="Feldgarden M."/>
            <person name="Gevers D."/>
            <person name="Martens E."/>
            <person name="Sakamoto M."/>
            <person name="Benno Y."/>
            <person name="Suzuki N."/>
            <person name="Matsunaga N."/>
            <person name="Koshihara K."/>
            <person name="Seki M."/>
            <person name="Komiya H."/>
            <person name="Walker B."/>
            <person name="Young S."/>
            <person name="Zeng Q."/>
            <person name="Gargeya S."/>
            <person name="Fitzgerald M."/>
            <person name="Haas B."/>
            <person name="Abouelleil A."/>
            <person name="Allen A.W."/>
            <person name="Alvarado L."/>
            <person name="Arachchi H.M."/>
            <person name="Berlin A.M."/>
            <person name="Chapman S.B."/>
            <person name="Gainer-Dewar J."/>
            <person name="Goldberg J."/>
            <person name="Griggs A."/>
            <person name="Gujja S."/>
            <person name="Hansen M."/>
            <person name="Howarth C."/>
            <person name="Imamovic A."/>
            <person name="Ireland A."/>
            <person name="Larimer J."/>
            <person name="McCowan C."/>
            <person name="Murphy C."/>
            <person name="Pearson M."/>
            <person name="Poon T.W."/>
            <person name="Priest M."/>
            <person name="Roberts A."/>
            <person name="Saif S."/>
            <person name="Shea T."/>
            <person name="Sisk P."/>
            <person name="Sykes S."/>
            <person name="Wortman J."/>
            <person name="Nusbaum C."/>
            <person name="Birren B."/>
        </authorList>
    </citation>
    <scope>NUCLEOTIDE SEQUENCE [LARGE SCALE GENOMIC DNA]</scope>
    <source>
        <strain evidence="8 9">MS-1</strain>
    </source>
</reference>
<keyword evidence="4" id="KW-0472">Membrane</keyword>
<protein>
    <recommendedName>
        <fullName evidence="10">FimB/Mfa2 family fimbrial subunit</fullName>
    </recommendedName>
</protein>
<evidence type="ECO:0000313" key="8">
    <source>
        <dbReference type="EMBL" id="KKB57258.1"/>
    </source>
</evidence>
<name>A0A0F5JHN9_9BACT</name>
<accession>A0A0F5JHN9</accession>
<comment type="caution">
    <text evidence="8">The sequence shown here is derived from an EMBL/GenBank/DDBJ whole genome shotgun (WGS) entry which is preliminary data.</text>
</comment>
<dbReference type="HOGENOM" id="CLU_077080_0_0_10"/>
<comment type="similarity">
    <text evidence="2">Belongs to the bacteroidetes fimbrillin superfamily. FimB/Mfa2 family.</text>
</comment>